<keyword evidence="18" id="KW-1185">Reference proteome</keyword>
<keyword evidence="10" id="KW-0464">Manganese</keyword>
<comment type="catalytic activity">
    <reaction evidence="12">
        <text>L-threonyl-[protein] + ATP = O-phospho-L-threonyl-[protein] + ADP + H(+)</text>
        <dbReference type="Rhea" id="RHEA:46608"/>
        <dbReference type="Rhea" id="RHEA-COMP:11060"/>
        <dbReference type="Rhea" id="RHEA-COMP:11605"/>
        <dbReference type="ChEBI" id="CHEBI:15378"/>
        <dbReference type="ChEBI" id="CHEBI:30013"/>
        <dbReference type="ChEBI" id="CHEBI:30616"/>
        <dbReference type="ChEBI" id="CHEBI:61977"/>
        <dbReference type="ChEBI" id="CHEBI:456216"/>
        <dbReference type="EC" id="2.7.12.1"/>
    </reaction>
</comment>
<gene>
    <name evidence="17" type="primary">20213673</name>
    <name evidence="16" type="ORF">HELRODRAFT_64650</name>
</gene>
<dbReference type="GO" id="GO:0005634">
    <property type="term" value="C:nucleus"/>
    <property type="evidence" value="ECO:0000318"/>
    <property type="project" value="GO_Central"/>
</dbReference>
<comment type="catalytic activity">
    <reaction evidence="11">
        <text>L-seryl-[protein] + ATP = O-phospho-L-seryl-[protein] + ADP + H(+)</text>
        <dbReference type="Rhea" id="RHEA:17989"/>
        <dbReference type="Rhea" id="RHEA-COMP:9863"/>
        <dbReference type="Rhea" id="RHEA-COMP:11604"/>
        <dbReference type="ChEBI" id="CHEBI:15378"/>
        <dbReference type="ChEBI" id="CHEBI:29999"/>
        <dbReference type="ChEBI" id="CHEBI:30616"/>
        <dbReference type="ChEBI" id="CHEBI:83421"/>
        <dbReference type="ChEBI" id="CHEBI:456216"/>
        <dbReference type="EC" id="2.7.12.1"/>
    </reaction>
</comment>
<organism evidence="17 18">
    <name type="scientific">Helobdella robusta</name>
    <name type="common">Californian leech</name>
    <dbReference type="NCBI Taxonomy" id="6412"/>
    <lineage>
        <taxon>Eukaryota</taxon>
        <taxon>Metazoa</taxon>
        <taxon>Spiralia</taxon>
        <taxon>Lophotrochozoa</taxon>
        <taxon>Annelida</taxon>
        <taxon>Clitellata</taxon>
        <taxon>Hirudinea</taxon>
        <taxon>Rhynchobdellida</taxon>
        <taxon>Glossiphoniidae</taxon>
        <taxon>Helobdella</taxon>
    </lineage>
</organism>
<dbReference type="GO" id="GO:0030036">
    <property type="term" value="P:actin cytoskeleton organization"/>
    <property type="evidence" value="ECO:0000318"/>
    <property type="project" value="GO_Central"/>
</dbReference>
<evidence type="ECO:0000313" key="17">
    <source>
        <dbReference type="EnsemblMetazoa" id="HelroP64650"/>
    </source>
</evidence>
<dbReference type="GO" id="GO:0005737">
    <property type="term" value="C:cytoplasm"/>
    <property type="evidence" value="ECO:0000318"/>
    <property type="project" value="GO_Central"/>
</dbReference>
<dbReference type="RefSeq" id="XP_009016032.1">
    <property type="nucleotide sequence ID" value="XM_009017784.1"/>
</dbReference>
<accession>T1FXX5</accession>
<evidence type="ECO:0000256" key="3">
    <source>
        <dbReference type="ARBA" id="ARBA00005843"/>
    </source>
</evidence>
<reference evidence="16 18" key="2">
    <citation type="journal article" date="2013" name="Nature">
        <title>Insights into bilaterian evolution from three spiralian genomes.</title>
        <authorList>
            <person name="Simakov O."/>
            <person name="Marletaz F."/>
            <person name="Cho S.J."/>
            <person name="Edsinger-Gonzales E."/>
            <person name="Havlak P."/>
            <person name="Hellsten U."/>
            <person name="Kuo D.H."/>
            <person name="Larsson T."/>
            <person name="Lv J."/>
            <person name="Arendt D."/>
            <person name="Savage R."/>
            <person name="Osoegawa K."/>
            <person name="de Jong P."/>
            <person name="Grimwood J."/>
            <person name="Chapman J.A."/>
            <person name="Shapiro H."/>
            <person name="Aerts A."/>
            <person name="Otillar R.P."/>
            <person name="Terry A.Y."/>
            <person name="Boore J.L."/>
            <person name="Grigoriev I.V."/>
            <person name="Lindberg D.R."/>
            <person name="Seaver E.C."/>
            <person name="Weisblat D.A."/>
            <person name="Putnam N.H."/>
            <person name="Rokhsar D.S."/>
        </authorList>
    </citation>
    <scope>NUCLEOTIDE SEQUENCE</scope>
</reference>
<dbReference type="PROSITE" id="PS00109">
    <property type="entry name" value="PROTEIN_KINASE_TYR"/>
    <property type="match status" value="1"/>
</dbReference>
<keyword evidence="9 14" id="KW-0067">ATP-binding</keyword>
<sequence>MSLVKCGVTRDGVVREAGVNQTHQVVERPCGASCKAIKGALSSLHRIDDFEHEFIGSGFFSNIYKVIHKTTKQVMVLKKNKKNTNRSNIRREIQLMNKLSHPNVIKFFGVCIVDGHMHALVEYINGGSLEQLLADRNVPLSWTLRIHLACDIAKGVKYLHASGYMHRDLTSKNILIKKYPDGKTVAVVADLGLADKIPSLLSNSAPVIVGSPYWMAPECIAGKKYNEKADVFSYGIVLCEIIARVEADPDILPRTKKYGVDYVEFSKMSSDCPLHFLHQAFICCQIDPSKRPSFWKIVGSLQVMKSSAHMAVILADLGRLGVVNSGKNVLNRMLLEKILGSCPSLCLSVCVCL</sequence>
<dbReference type="STRING" id="6412.T1FXX5"/>
<keyword evidence="8" id="KW-0418">Kinase</keyword>
<dbReference type="GO" id="GO:0046872">
    <property type="term" value="F:metal ion binding"/>
    <property type="evidence" value="ECO:0007669"/>
    <property type="project" value="UniProtKB-KW"/>
</dbReference>
<feature type="binding site" evidence="14">
    <location>
        <position position="78"/>
    </location>
    <ligand>
        <name>ATP</name>
        <dbReference type="ChEBI" id="CHEBI:30616"/>
    </ligand>
</feature>
<dbReference type="InterPro" id="IPR001245">
    <property type="entry name" value="Ser-Thr/Tyr_kinase_cat_dom"/>
</dbReference>
<dbReference type="PROSITE" id="PS00107">
    <property type="entry name" value="PROTEIN_KINASE_ATP"/>
    <property type="match status" value="1"/>
</dbReference>
<keyword evidence="6" id="KW-0808">Transferase</keyword>
<comment type="cofactor">
    <cofactor evidence="1">
        <name>Mn(2+)</name>
        <dbReference type="ChEBI" id="CHEBI:29035"/>
    </cofactor>
</comment>
<dbReference type="OMA" id="VNTFETM"/>
<evidence type="ECO:0000313" key="18">
    <source>
        <dbReference type="Proteomes" id="UP000015101"/>
    </source>
</evidence>
<dbReference type="KEGG" id="hro:HELRODRAFT_64650"/>
<dbReference type="SUPFAM" id="SSF56112">
    <property type="entry name" value="Protein kinase-like (PK-like)"/>
    <property type="match status" value="1"/>
</dbReference>
<evidence type="ECO:0000256" key="12">
    <source>
        <dbReference type="ARBA" id="ARBA00049308"/>
    </source>
</evidence>
<dbReference type="PANTHER" id="PTHR46485">
    <property type="entry name" value="LIM DOMAIN KINASE 1"/>
    <property type="match status" value="1"/>
</dbReference>
<dbReference type="Gene3D" id="1.10.510.10">
    <property type="entry name" value="Transferase(Phosphotransferase) domain 1"/>
    <property type="match status" value="1"/>
</dbReference>
<dbReference type="PANTHER" id="PTHR46485:SF5">
    <property type="entry name" value="CENTER DIVIDER, ISOFORM A"/>
    <property type="match status" value="1"/>
</dbReference>
<evidence type="ECO:0000259" key="15">
    <source>
        <dbReference type="PROSITE" id="PS50011"/>
    </source>
</evidence>
<reference evidence="17" key="3">
    <citation type="submission" date="2015-06" db="UniProtKB">
        <authorList>
            <consortium name="EnsemblMetazoa"/>
        </authorList>
    </citation>
    <scope>IDENTIFICATION</scope>
</reference>
<dbReference type="EC" id="2.7.12.1" evidence="4"/>
<dbReference type="GO" id="GO:0004674">
    <property type="term" value="F:protein serine/threonine kinase activity"/>
    <property type="evidence" value="ECO:0000318"/>
    <property type="project" value="GO_Central"/>
</dbReference>
<dbReference type="AlphaFoldDB" id="T1FXX5"/>
<dbReference type="InterPro" id="IPR000719">
    <property type="entry name" value="Prot_kinase_dom"/>
</dbReference>
<evidence type="ECO:0000313" key="16">
    <source>
        <dbReference type="EMBL" id="ESO06664.1"/>
    </source>
</evidence>
<dbReference type="EnsemblMetazoa" id="HelroT64650">
    <property type="protein sequence ID" value="HelroP64650"/>
    <property type="gene ID" value="HelroG64650"/>
</dbReference>
<dbReference type="EMBL" id="KB096324">
    <property type="protein sequence ID" value="ESO06664.1"/>
    <property type="molecule type" value="Genomic_DNA"/>
</dbReference>
<dbReference type="InterPro" id="IPR011009">
    <property type="entry name" value="Kinase-like_dom_sf"/>
</dbReference>
<evidence type="ECO:0000256" key="1">
    <source>
        <dbReference type="ARBA" id="ARBA00001936"/>
    </source>
</evidence>
<keyword evidence="7 14" id="KW-0547">Nucleotide-binding</keyword>
<evidence type="ECO:0000256" key="2">
    <source>
        <dbReference type="ARBA" id="ARBA00001946"/>
    </source>
</evidence>
<feature type="domain" description="Protein kinase" evidence="15">
    <location>
        <begin position="49"/>
        <end position="312"/>
    </location>
</feature>
<dbReference type="GeneID" id="20213673"/>
<proteinExistence type="inferred from homology"/>
<dbReference type="OrthoDB" id="20134at2759"/>
<dbReference type="EMBL" id="AMQM01000675">
    <property type="status" value="NOT_ANNOTATED_CDS"/>
    <property type="molecule type" value="Genomic_DNA"/>
</dbReference>
<reference evidence="18" key="1">
    <citation type="submission" date="2012-12" db="EMBL/GenBank/DDBJ databases">
        <authorList>
            <person name="Hellsten U."/>
            <person name="Grimwood J."/>
            <person name="Chapman J.A."/>
            <person name="Shapiro H."/>
            <person name="Aerts A."/>
            <person name="Otillar R.P."/>
            <person name="Terry A.Y."/>
            <person name="Boore J.L."/>
            <person name="Simakov O."/>
            <person name="Marletaz F."/>
            <person name="Cho S.-J."/>
            <person name="Edsinger-Gonzales E."/>
            <person name="Havlak P."/>
            <person name="Kuo D.-H."/>
            <person name="Larsson T."/>
            <person name="Lv J."/>
            <person name="Arendt D."/>
            <person name="Savage R."/>
            <person name="Osoegawa K."/>
            <person name="de Jong P."/>
            <person name="Lindberg D.R."/>
            <person name="Seaver E.C."/>
            <person name="Weisblat D.A."/>
            <person name="Putnam N.H."/>
            <person name="Grigoriev I.V."/>
            <person name="Rokhsar D.S."/>
        </authorList>
    </citation>
    <scope>NUCLEOTIDE SEQUENCE</scope>
</reference>
<evidence type="ECO:0000256" key="9">
    <source>
        <dbReference type="ARBA" id="ARBA00022840"/>
    </source>
</evidence>
<dbReference type="GO" id="GO:0005524">
    <property type="term" value="F:ATP binding"/>
    <property type="evidence" value="ECO:0007669"/>
    <property type="project" value="UniProtKB-UniRule"/>
</dbReference>
<evidence type="ECO:0000256" key="4">
    <source>
        <dbReference type="ARBA" id="ARBA00013203"/>
    </source>
</evidence>
<dbReference type="InterPro" id="IPR017441">
    <property type="entry name" value="Protein_kinase_ATP_BS"/>
</dbReference>
<dbReference type="Proteomes" id="UP000015101">
    <property type="component" value="Unassembled WGS sequence"/>
</dbReference>
<comment type="cofactor">
    <cofactor evidence="2">
        <name>Mg(2+)</name>
        <dbReference type="ChEBI" id="CHEBI:18420"/>
    </cofactor>
</comment>
<dbReference type="InParanoid" id="T1FXX5"/>
<dbReference type="eggNOG" id="ENOG502QTCP">
    <property type="taxonomic scope" value="Eukaryota"/>
</dbReference>
<evidence type="ECO:0000256" key="10">
    <source>
        <dbReference type="ARBA" id="ARBA00023211"/>
    </source>
</evidence>
<protein>
    <recommendedName>
        <fullName evidence="4">dual-specificity kinase</fullName>
        <ecNumber evidence="4">2.7.12.1</ecNumber>
    </recommendedName>
</protein>
<dbReference type="PROSITE" id="PS50011">
    <property type="entry name" value="PROTEIN_KINASE_DOM"/>
    <property type="match status" value="1"/>
</dbReference>
<evidence type="ECO:0000256" key="13">
    <source>
        <dbReference type="ARBA" id="ARBA00051680"/>
    </source>
</evidence>
<comment type="similarity">
    <text evidence="3">Belongs to the protein kinase superfamily. TKL Ser/Thr protein kinase family.</text>
</comment>
<dbReference type="FunFam" id="1.10.510.10:FF:000202">
    <property type="entry name" value="Dual specificity testis-specific protein kinase 2"/>
    <property type="match status" value="1"/>
</dbReference>
<dbReference type="HOGENOM" id="CLU_000288_7_35_1"/>
<evidence type="ECO:0000256" key="8">
    <source>
        <dbReference type="ARBA" id="ARBA00022777"/>
    </source>
</evidence>
<evidence type="ECO:0000256" key="11">
    <source>
        <dbReference type="ARBA" id="ARBA00049003"/>
    </source>
</evidence>
<evidence type="ECO:0000256" key="7">
    <source>
        <dbReference type="ARBA" id="ARBA00022741"/>
    </source>
</evidence>
<dbReference type="InterPro" id="IPR008266">
    <property type="entry name" value="Tyr_kinase_AS"/>
</dbReference>
<evidence type="ECO:0000256" key="6">
    <source>
        <dbReference type="ARBA" id="ARBA00022679"/>
    </source>
</evidence>
<comment type="catalytic activity">
    <reaction evidence="13">
        <text>L-tyrosyl-[protein] + ATP = O-phospho-L-tyrosyl-[protein] + ADP + H(+)</text>
        <dbReference type="Rhea" id="RHEA:10596"/>
        <dbReference type="Rhea" id="RHEA-COMP:10136"/>
        <dbReference type="Rhea" id="RHEA-COMP:20101"/>
        <dbReference type="ChEBI" id="CHEBI:15378"/>
        <dbReference type="ChEBI" id="CHEBI:30616"/>
        <dbReference type="ChEBI" id="CHEBI:46858"/>
        <dbReference type="ChEBI" id="CHEBI:61978"/>
        <dbReference type="ChEBI" id="CHEBI:456216"/>
        <dbReference type="EC" id="2.7.12.1"/>
    </reaction>
</comment>
<dbReference type="GO" id="GO:0004712">
    <property type="term" value="F:protein serine/threonine/tyrosine kinase activity"/>
    <property type="evidence" value="ECO:0007669"/>
    <property type="project" value="UniProtKB-EC"/>
</dbReference>
<dbReference type="PRINTS" id="PR00109">
    <property type="entry name" value="TYRKINASE"/>
</dbReference>
<dbReference type="Gene3D" id="3.30.200.20">
    <property type="entry name" value="Phosphorylase Kinase, domain 1"/>
    <property type="match status" value="1"/>
</dbReference>
<name>T1FXX5_HELRO</name>
<dbReference type="Pfam" id="PF07714">
    <property type="entry name" value="PK_Tyr_Ser-Thr"/>
    <property type="match status" value="1"/>
</dbReference>
<evidence type="ECO:0000256" key="5">
    <source>
        <dbReference type="ARBA" id="ARBA00022527"/>
    </source>
</evidence>
<dbReference type="InterPro" id="IPR050940">
    <property type="entry name" value="Actin_reg-Ser/Thr_kinase"/>
</dbReference>
<dbReference type="CTD" id="20213673"/>
<evidence type="ECO:0000256" key="14">
    <source>
        <dbReference type="PROSITE-ProRule" id="PRU10141"/>
    </source>
</evidence>
<keyword evidence="5" id="KW-0723">Serine/threonine-protein kinase</keyword>